<name>A0ABY2GQX0_9HYPO</name>
<evidence type="ECO:0000313" key="2">
    <source>
        <dbReference type="Proteomes" id="UP001642720"/>
    </source>
</evidence>
<dbReference type="EMBL" id="PPTA01000021">
    <property type="protein sequence ID" value="TFA98324.1"/>
    <property type="molecule type" value="Genomic_DNA"/>
</dbReference>
<sequence>MCLQYIVKCRFCGAWRHYNWDRCAENRQLLKKGCAAGLPSQHPSECEQFPENNRQRIKRHMTVYECPTKECKSTDIATKLFEERAKVEAARAAALAKARAEWEAKDKARKAEFAAKYFIKLPVVKASKRRESFLNVPPEDAAAAAAASSSTQAAQAQIPLPFMGAPQQWRDDEAMTLVQMAEQSMQSQVFEDSDEDDFSSASSEIEISAFSRYIGAITIKDDGNGIKRRKAIEFGDDGMPIRSITP</sequence>
<dbReference type="Proteomes" id="UP001642720">
    <property type="component" value="Unassembled WGS sequence"/>
</dbReference>
<accession>A0ABY2GQX0</accession>
<protein>
    <submittedName>
        <fullName evidence="1">Uncharacterized protein</fullName>
    </submittedName>
</protein>
<comment type="caution">
    <text evidence="1">The sequence shown here is derived from an EMBL/GenBank/DDBJ whole genome shotgun (WGS) entry which is preliminary data.</text>
</comment>
<gene>
    <name evidence="1" type="ORF">CCMA1212_009935</name>
</gene>
<organism evidence="1 2">
    <name type="scientific">Trichoderma ghanense</name>
    <dbReference type="NCBI Taxonomy" id="65468"/>
    <lineage>
        <taxon>Eukaryota</taxon>
        <taxon>Fungi</taxon>
        <taxon>Dikarya</taxon>
        <taxon>Ascomycota</taxon>
        <taxon>Pezizomycotina</taxon>
        <taxon>Sordariomycetes</taxon>
        <taxon>Hypocreomycetidae</taxon>
        <taxon>Hypocreales</taxon>
        <taxon>Hypocreaceae</taxon>
        <taxon>Trichoderma</taxon>
    </lineage>
</organism>
<proteinExistence type="predicted"/>
<reference evidence="1 2" key="1">
    <citation type="submission" date="2018-01" db="EMBL/GenBank/DDBJ databases">
        <title>Genome characterization of the sugarcane-associated fungus Trichoderma ghanense CCMA-1212 and their application in lignocelulose bioconversion.</title>
        <authorList>
            <person name="Steindorff A.S."/>
            <person name="Mendes T.D."/>
            <person name="Vilela E.S.D."/>
            <person name="Rodrigues D.S."/>
            <person name="Formighieri E.F."/>
            <person name="Melo I.S."/>
            <person name="Favaro L.C.L."/>
        </authorList>
    </citation>
    <scope>NUCLEOTIDE SEQUENCE [LARGE SCALE GENOMIC DNA]</scope>
    <source>
        <strain evidence="1 2">CCMA-1212</strain>
    </source>
</reference>
<dbReference type="RefSeq" id="XP_073554526.1">
    <property type="nucleotide sequence ID" value="XM_073706997.1"/>
</dbReference>
<dbReference type="GeneID" id="300581447"/>
<keyword evidence="2" id="KW-1185">Reference proteome</keyword>
<evidence type="ECO:0000313" key="1">
    <source>
        <dbReference type="EMBL" id="TFA98324.1"/>
    </source>
</evidence>